<dbReference type="KEGG" id="cvt:B843_10360"/>
<evidence type="ECO:0000256" key="6">
    <source>
        <dbReference type="ARBA" id="ARBA00023136"/>
    </source>
</evidence>
<feature type="transmembrane region" description="Helical" evidence="8">
    <location>
        <begin position="6"/>
        <end position="24"/>
    </location>
</feature>
<dbReference type="PATRIC" id="fig|1224164.3.peg.2084"/>
<dbReference type="AlphaFoldDB" id="W5Y2N1"/>
<evidence type="ECO:0000256" key="3">
    <source>
        <dbReference type="ARBA" id="ARBA00022692"/>
    </source>
</evidence>
<feature type="domain" description="Lycopene cyclase" evidence="9">
    <location>
        <begin position="5"/>
        <end position="89"/>
    </location>
</feature>
<dbReference type="GO" id="GO:0016117">
    <property type="term" value="P:carotenoid biosynthetic process"/>
    <property type="evidence" value="ECO:0007669"/>
    <property type="project" value="UniProtKB-KW"/>
</dbReference>
<reference evidence="10 11" key="1">
    <citation type="submission" date="2013-02" db="EMBL/GenBank/DDBJ databases">
        <title>The complete genome sequence of Corynebacterium vitaeruminis DSM 20294.</title>
        <authorList>
            <person name="Ruckert C."/>
            <person name="Albersmeier A."/>
            <person name="Kalinowski J."/>
        </authorList>
    </citation>
    <scope>NUCLEOTIDE SEQUENCE [LARGE SCALE GENOMIC DNA]</scope>
    <source>
        <strain evidence="11">ATCC 10234</strain>
    </source>
</reference>
<keyword evidence="11" id="KW-1185">Reference proteome</keyword>
<keyword evidence="7" id="KW-0413">Isomerase</keyword>
<comment type="pathway">
    <text evidence="2">Carotenoid biosynthesis.</text>
</comment>
<evidence type="ECO:0000313" key="10">
    <source>
        <dbReference type="EMBL" id="AHI23452.1"/>
    </source>
</evidence>
<accession>W5Y2N1</accession>
<sequence>MTYVLMSIPFLVFALVAFVFKRANGTRKITWVTLLTTLILFVLTIIFDNIMVWADFFGYGDTQHLGIWIVLIPIEDLFYPLFAALLIPAIWLPGNLWRRNRDIAETDTSSDAERA</sequence>
<proteinExistence type="predicted"/>
<evidence type="ECO:0000259" key="9">
    <source>
        <dbReference type="Pfam" id="PF18916"/>
    </source>
</evidence>
<dbReference type="InterPro" id="IPR017825">
    <property type="entry name" value="Lycopene_cyclase_dom"/>
</dbReference>
<dbReference type="eggNOG" id="ENOG503334T">
    <property type="taxonomic scope" value="Bacteria"/>
</dbReference>
<evidence type="ECO:0000256" key="4">
    <source>
        <dbReference type="ARBA" id="ARBA00022746"/>
    </source>
</evidence>
<dbReference type="NCBIfam" id="TIGR03462">
    <property type="entry name" value="CarR_dom_SF"/>
    <property type="match status" value="1"/>
</dbReference>
<keyword evidence="5 8" id="KW-1133">Transmembrane helix</keyword>
<dbReference type="GO" id="GO:0045436">
    <property type="term" value="F:lycopene beta cyclase activity"/>
    <property type="evidence" value="ECO:0007669"/>
    <property type="project" value="UniProtKB-ARBA"/>
</dbReference>
<keyword evidence="4" id="KW-0125">Carotenoid biosynthesis</keyword>
<comment type="subcellular location">
    <subcellularLocation>
        <location evidence="1">Membrane</location>
        <topology evidence="1">Multi-pass membrane protein</topology>
    </subcellularLocation>
</comment>
<evidence type="ECO:0000256" key="1">
    <source>
        <dbReference type="ARBA" id="ARBA00004141"/>
    </source>
</evidence>
<protein>
    <submittedName>
        <fullName evidence="10">C50 carotenoid epsilon cyclase</fullName>
    </submittedName>
</protein>
<evidence type="ECO:0000256" key="2">
    <source>
        <dbReference type="ARBA" id="ARBA00004829"/>
    </source>
</evidence>
<evidence type="ECO:0000256" key="5">
    <source>
        <dbReference type="ARBA" id="ARBA00022989"/>
    </source>
</evidence>
<feature type="transmembrane region" description="Helical" evidence="8">
    <location>
        <begin position="31"/>
        <end position="53"/>
    </location>
</feature>
<organism evidence="10 11">
    <name type="scientific">Corynebacterium vitaeruminis DSM 20294</name>
    <dbReference type="NCBI Taxonomy" id="1224164"/>
    <lineage>
        <taxon>Bacteria</taxon>
        <taxon>Bacillati</taxon>
        <taxon>Actinomycetota</taxon>
        <taxon>Actinomycetes</taxon>
        <taxon>Mycobacteriales</taxon>
        <taxon>Corynebacteriaceae</taxon>
        <taxon>Corynebacterium</taxon>
    </lineage>
</organism>
<gene>
    <name evidence="10" type="ORF">B843_10360</name>
</gene>
<dbReference type="STRING" id="1224164.B843_10360"/>
<dbReference type="EMBL" id="CP004353">
    <property type="protein sequence ID" value="AHI23452.1"/>
    <property type="molecule type" value="Genomic_DNA"/>
</dbReference>
<evidence type="ECO:0000256" key="8">
    <source>
        <dbReference type="SAM" id="Phobius"/>
    </source>
</evidence>
<dbReference type="GO" id="GO:0016872">
    <property type="term" value="F:intramolecular lyase activity"/>
    <property type="evidence" value="ECO:0007669"/>
    <property type="project" value="InterPro"/>
</dbReference>
<keyword evidence="6 8" id="KW-0472">Membrane</keyword>
<feature type="transmembrane region" description="Helical" evidence="8">
    <location>
        <begin position="65"/>
        <end position="92"/>
    </location>
</feature>
<name>W5Y2N1_9CORY</name>
<dbReference type="Pfam" id="PF18916">
    <property type="entry name" value="Lycopene_cyc"/>
    <property type="match status" value="1"/>
</dbReference>
<keyword evidence="3 8" id="KW-0812">Transmembrane</keyword>
<dbReference type="RefSeq" id="WP_025253446.1">
    <property type="nucleotide sequence ID" value="NZ_CP004353.1"/>
</dbReference>
<dbReference type="GO" id="GO:0016020">
    <property type="term" value="C:membrane"/>
    <property type="evidence" value="ECO:0007669"/>
    <property type="project" value="UniProtKB-SubCell"/>
</dbReference>
<dbReference type="HOGENOM" id="CLU_153089_0_0_11"/>
<dbReference type="Proteomes" id="UP000019222">
    <property type="component" value="Chromosome"/>
</dbReference>
<evidence type="ECO:0000313" key="11">
    <source>
        <dbReference type="Proteomes" id="UP000019222"/>
    </source>
</evidence>
<evidence type="ECO:0000256" key="7">
    <source>
        <dbReference type="ARBA" id="ARBA00023235"/>
    </source>
</evidence>